<dbReference type="NCBIfam" id="TIGR02206">
    <property type="entry name" value="intg_mem_TP0381"/>
    <property type="match status" value="1"/>
</dbReference>
<accession>A0A0V8HIU6</accession>
<feature type="transmembrane region" description="Helical" evidence="1">
    <location>
        <begin position="210"/>
        <end position="230"/>
    </location>
</feature>
<feature type="transmembrane region" description="Helical" evidence="1">
    <location>
        <begin position="165"/>
        <end position="190"/>
    </location>
</feature>
<dbReference type="EMBL" id="FMAU01000002">
    <property type="protein sequence ID" value="SCC07776.1"/>
    <property type="molecule type" value="Genomic_DNA"/>
</dbReference>
<dbReference type="OrthoDB" id="9813172at2"/>
<proteinExistence type="predicted"/>
<sequence>MKDLFNFRYKEFPFQIYSASHIIAVLLMIIFIVLLYKYRNNLSMNGKKAIRLILIATLAAGELFFQFWYALNGLWSPAVNLPFQLCSLSIYLCIIMLITRNKLIFEVAFFASLTGAFIAMITPELFFGYPHIRFFQFFIVHAAIILSCFYMRWVEGFSLTVLSPIKSFLGLNLFAAAAYVLNMAFGGNYMFLAHKPYNPSPIDYLGDYPWYLLSLEAISLILFYLMYLPIHLNKNVKK</sequence>
<evidence type="ECO:0000313" key="3">
    <source>
        <dbReference type="Proteomes" id="UP000181997"/>
    </source>
</evidence>
<dbReference type="AlphaFoldDB" id="A0A0V8HIU6"/>
<feature type="transmembrane region" description="Helical" evidence="1">
    <location>
        <begin position="81"/>
        <end position="98"/>
    </location>
</feature>
<keyword evidence="1" id="KW-0472">Membrane</keyword>
<organism evidence="2 3">
    <name type="scientific">[Bacillus] enclensis</name>
    <dbReference type="NCBI Taxonomy" id="1402860"/>
    <lineage>
        <taxon>Bacteria</taxon>
        <taxon>Bacillati</taxon>
        <taxon>Bacillota</taxon>
        <taxon>Bacilli</taxon>
        <taxon>Bacillales</taxon>
        <taxon>Bacillaceae</taxon>
        <taxon>Rossellomorea</taxon>
    </lineage>
</organism>
<evidence type="ECO:0000256" key="1">
    <source>
        <dbReference type="SAM" id="Phobius"/>
    </source>
</evidence>
<feature type="transmembrane region" description="Helical" evidence="1">
    <location>
        <begin position="16"/>
        <end position="37"/>
    </location>
</feature>
<protein>
    <submittedName>
        <fullName evidence="2">Conserved hypothetical integral membrane protein TIGR02206</fullName>
    </submittedName>
</protein>
<evidence type="ECO:0000313" key="2">
    <source>
        <dbReference type="EMBL" id="SCC07776.1"/>
    </source>
</evidence>
<dbReference type="Pfam" id="PF14808">
    <property type="entry name" value="TMEM164"/>
    <property type="match status" value="1"/>
</dbReference>
<name>A0A0V8HIU6_9BACI</name>
<dbReference type="InterPro" id="IPR011737">
    <property type="entry name" value="CHP02206_TP0381"/>
</dbReference>
<keyword evidence="1" id="KW-0812">Transmembrane</keyword>
<feature type="transmembrane region" description="Helical" evidence="1">
    <location>
        <begin position="134"/>
        <end position="153"/>
    </location>
</feature>
<keyword evidence="3" id="KW-1185">Reference proteome</keyword>
<dbReference type="RefSeq" id="WP_058298501.1">
    <property type="nucleotide sequence ID" value="NZ_FMAU01000002.1"/>
</dbReference>
<keyword evidence="1" id="KW-1133">Transmembrane helix</keyword>
<dbReference type="Proteomes" id="UP000181997">
    <property type="component" value="Unassembled WGS sequence"/>
</dbReference>
<feature type="transmembrane region" description="Helical" evidence="1">
    <location>
        <begin position="49"/>
        <end position="69"/>
    </location>
</feature>
<reference evidence="3" key="1">
    <citation type="submission" date="2016-08" db="EMBL/GenBank/DDBJ databases">
        <authorList>
            <person name="Varghese N."/>
            <person name="Submissions Spin"/>
        </authorList>
    </citation>
    <scope>NUCLEOTIDE SEQUENCE [LARGE SCALE GENOMIC DNA]</scope>
    <source>
        <strain evidence="3">SGD-1123</strain>
    </source>
</reference>
<gene>
    <name evidence="2" type="ORF">GA0061094_2319</name>
</gene>
<feature type="transmembrane region" description="Helical" evidence="1">
    <location>
        <begin position="103"/>
        <end position="122"/>
    </location>
</feature>